<gene>
    <name evidence="3" type="ORF">LNINA_LOCUS8390</name>
</gene>
<protein>
    <submittedName>
        <fullName evidence="3">Uncharacterized protein</fullName>
    </submittedName>
</protein>
<sequence>MGTSKRSQGKKENKETQSPVLKIFNQAFKAKEQPDPEKATLLKDKQKEKKRKSYAGFRKADQKSYDSSSTDRYRHKHNKFTIQGVKEERNEGTPPLQGDVKEAWWAQRTKAKKSDDTCSCVSCALKKVLASEYTCMACLLVLFSVSVVGAFLLVFKSSPILEVTKPEENKIKKMQVIKRQLSDEGPFKKTWDGLQNLASYSGLFGSELFIQQNKLEDMEGISGDLASVLDTDKISESTNSVRLRDFYKKLIKTDAQIKKLKDSLNNYQGSNMKTFYERFKRSLVKPKQNYKENNFHSKERVKNKKVILFNTDNKMRLKKSPKLDNSTAGLFVKEEKFYVKYGPIQRQNYPRCHHPHDANHHEKKLKHPFYKISQRFDEMLNKYMTTKRSNVPEDTSVLKSNKMRFNKKLDTRDIVDLSTEIDLIDGLEYLDITQNDITTTTNGNEENTNILFSQSSDDESVNKYLKANSGRKLLQYDEEGVDNVGYEDFKEVLTDDQQNHDEMDQTLERVKRNNGFPMTQKHIGSDVYNRNWKGPMPLYPDEINAMIKQAALHNLNIQVPVDTKDIRVEKDISEQEISDTEYLEDYLDNKYKSLVGMAQAYSDYGVLDIKKEDNSESTTGTEDASEKYKFISRNLFKKGAFGRTKKDWESSEGIQIKYKPSPRSDSNLFKILREHIQFSRPSPTYGSLKSEKVFTPSGLEIQLVTDIPQSKGKENDIYKFKVPQRSLQSINTKVLIDQSTTTNKVKEDTIKLTTLKSMDILNMTGADQETNRSMALGDFLNMMRDWFFHMAVVSGDLEDKGRILEKNIDKHEISESPKKNLTTNQSREYIFDSEKNGIHEYKSRKLLSLEENKTVTEIKQEADSKTLKHVDVNATLLPTFNNTIATTNPDVRDKNKTLFKRSVENNNFIFWNDMYDEDEYGAKIDYFDDVIRNKHTPKYYNKVALLKSKDWVQSKMKGMSNKIRDDLQRRISNLNTRMSSKLSQMPAQNPNRRPLRSVDTDSEDVDVAKSFAVLNANLKHVCRQAAEAVRNTRKIEAREENNEASQATGLMQQLVHLMADLVDIQVQQKTCAKLPADLRDFLEWLVVPPEYHPNVDSLSSMSEYSHLFSDDSRYEKSSDIYDLPLTEDTHQEDRTECLGTIRAVQDLIQQYEGMSDEDKSKMAGVKEYLENQLEFLNGKLNSLNEYDTLKFRKREARNKRSLKHPRFKRLFNRYINNFARKHTKTTVPTKITKARILDKEKSNNDDKKIVKEFGNSLSDKEIEVSESANRLKEPERKSRNLKDVYFKALDEARKTTVKKN</sequence>
<reference evidence="3 4" key="1">
    <citation type="submission" date="2023-11" db="EMBL/GenBank/DDBJ databases">
        <authorList>
            <person name="Okamura Y."/>
        </authorList>
    </citation>
    <scope>NUCLEOTIDE SEQUENCE [LARGE SCALE GENOMIC DNA]</scope>
</reference>
<keyword evidence="4" id="KW-1185">Reference proteome</keyword>
<feature type="region of interest" description="Disordered" evidence="1">
    <location>
        <begin position="980"/>
        <end position="1000"/>
    </location>
</feature>
<feature type="transmembrane region" description="Helical" evidence="2">
    <location>
        <begin position="133"/>
        <end position="155"/>
    </location>
</feature>
<comment type="caution">
    <text evidence="3">The sequence shown here is derived from an EMBL/GenBank/DDBJ whole genome shotgun (WGS) entry which is preliminary data.</text>
</comment>
<evidence type="ECO:0000256" key="2">
    <source>
        <dbReference type="SAM" id="Phobius"/>
    </source>
</evidence>
<keyword evidence="2" id="KW-0472">Membrane</keyword>
<feature type="region of interest" description="Disordered" evidence="1">
    <location>
        <begin position="1"/>
        <end position="20"/>
    </location>
</feature>
<keyword evidence="2" id="KW-1133">Transmembrane helix</keyword>
<name>A0AAV1JKQ0_9NEOP</name>
<dbReference type="EMBL" id="CAVLEF010000011">
    <property type="protein sequence ID" value="CAK1549053.1"/>
    <property type="molecule type" value="Genomic_DNA"/>
</dbReference>
<feature type="region of interest" description="Disordered" evidence="1">
    <location>
        <begin position="28"/>
        <end position="73"/>
    </location>
</feature>
<feature type="compositionally biased region" description="Polar residues" evidence="1">
    <location>
        <begin position="980"/>
        <end position="991"/>
    </location>
</feature>
<feature type="compositionally biased region" description="Basic and acidic residues" evidence="1">
    <location>
        <begin position="58"/>
        <end position="72"/>
    </location>
</feature>
<organism evidence="3 4">
    <name type="scientific">Leptosia nina</name>
    <dbReference type="NCBI Taxonomy" id="320188"/>
    <lineage>
        <taxon>Eukaryota</taxon>
        <taxon>Metazoa</taxon>
        <taxon>Ecdysozoa</taxon>
        <taxon>Arthropoda</taxon>
        <taxon>Hexapoda</taxon>
        <taxon>Insecta</taxon>
        <taxon>Pterygota</taxon>
        <taxon>Neoptera</taxon>
        <taxon>Endopterygota</taxon>
        <taxon>Lepidoptera</taxon>
        <taxon>Glossata</taxon>
        <taxon>Ditrysia</taxon>
        <taxon>Papilionoidea</taxon>
        <taxon>Pieridae</taxon>
        <taxon>Pierinae</taxon>
        <taxon>Leptosia</taxon>
    </lineage>
</organism>
<proteinExistence type="predicted"/>
<evidence type="ECO:0000256" key="1">
    <source>
        <dbReference type="SAM" id="MobiDB-lite"/>
    </source>
</evidence>
<dbReference type="Proteomes" id="UP001497472">
    <property type="component" value="Unassembled WGS sequence"/>
</dbReference>
<keyword evidence="2" id="KW-0812">Transmembrane</keyword>
<accession>A0AAV1JKQ0</accession>
<evidence type="ECO:0000313" key="3">
    <source>
        <dbReference type="EMBL" id="CAK1549053.1"/>
    </source>
</evidence>
<evidence type="ECO:0000313" key="4">
    <source>
        <dbReference type="Proteomes" id="UP001497472"/>
    </source>
</evidence>
<feature type="compositionally biased region" description="Basic and acidic residues" evidence="1">
    <location>
        <begin position="29"/>
        <end position="47"/>
    </location>
</feature>